<evidence type="ECO:0000256" key="9">
    <source>
        <dbReference type="ARBA" id="ARBA00023306"/>
    </source>
</evidence>
<dbReference type="GO" id="GO:0005525">
    <property type="term" value="F:GTP binding"/>
    <property type="evidence" value="ECO:0007669"/>
    <property type="project" value="UniProtKB-UniRule"/>
</dbReference>
<evidence type="ECO:0000256" key="4">
    <source>
        <dbReference type="ARBA" id="ARBA00022723"/>
    </source>
</evidence>
<comment type="caution">
    <text evidence="12">The sequence shown here is derived from an EMBL/GenBank/DDBJ whole genome shotgun (WGS) entry which is preliminary data.</text>
</comment>
<keyword evidence="8 10" id="KW-0717">Septation</keyword>
<proteinExistence type="inferred from homology"/>
<evidence type="ECO:0000259" key="11">
    <source>
        <dbReference type="PROSITE" id="PS51706"/>
    </source>
</evidence>
<organism evidence="12">
    <name type="scientific">Leptospirillum ferriphilum</name>
    <dbReference type="NCBI Taxonomy" id="178606"/>
    <lineage>
        <taxon>Bacteria</taxon>
        <taxon>Pseudomonadati</taxon>
        <taxon>Nitrospirota</taxon>
        <taxon>Nitrospiria</taxon>
        <taxon>Nitrospirales</taxon>
        <taxon>Nitrospiraceae</taxon>
        <taxon>Leptospirillum</taxon>
    </lineage>
</organism>
<dbReference type="EMBL" id="DTMM01000120">
    <property type="protein sequence ID" value="HFT93521.1"/>
    <property type="molecule type" value="Genomic_DNA"/>
</dbReference>
<evidence type="ECO:0000256" key="7">
    <source>
        <dbReference type="ARBA" id="ARBA00023134"/>
    </source>
</evidence>
<comment type="function">
    <text evidence="10">Necessary for normal cell division and for the maintenance of normal septation.</text>
</comment>
<dbReference type="Gene3D" id="3.40.50.300">
    <property type="entry name" value="P-loop containing nucleotide triphosphate hydrolases"/>
    <property type="match status" value="1"/>
</dbReference>
<dbReference type="NCBIfam" id="TIGR03598">
    <property type="entry name" value="GTPase_YsxC"/>
    <property type="match status" value="1"/>
</dbReference>
<name>A0A7C3LUR9_9BACT</name>
<dbReference type="GO" id="GO:0000917">
    <property type="term" value="P:division septum assembly"/>
    <property type="evidence" value="ECO:0007669"/>
    <property type="project" value="UniProtKB-KW"/>
</dbReference>
<dbReference type="InterPro" id="IPR030393">
    <property type="entry name" value="G_ENGB_dom"/>
</dbReference>
<gene>
    <name evidence="12" type="primary">ysxC</name>
    <name evidence="10" type="synonym">engB</name>
    <name evidence="12" type="ORF">ENX03_06210</name>
</gene>
<feature type="domain" description="EngB-type G" evidence="11">
    <location>
        <begin position="31"/>
        <end position="207"/>
    </location>
</feature>
<keyword evidence="4" id="KW-0479">Metal-binding</keyword>
<dbReference type="AlphaFoldDB" id="A0A7C3LUR9"/>
<evidence type="ECO:0000256" key="3">
    <source>
        <dbReference type="ARBA" id="ARBA00022618"/>
    </source>
</evidence>
<keyword evidence="9 10" id="KW-0131">Cell cycle</keyword>
<evidence type="ECO:0000256" key="8">
    <source>
        <dbReference type="ARBA" id="ARBA00023210"/>
    </source>
</evidence>
<dbReference type="InterPro" id="IPR027417">
    <property type="entry name" value="P-loop_NTPase"/>
</dbReference>
<keyword evidence="6" id="KW-0460">Magnesium</keyword>
<evidence type="ECO:0000256" key="5">
    <source>
        <dbReference type="ARBA" id="ARBA00022741"/>
    </source>
</evidence>
<evidence type="ECO:0000256" key="2">
    <source>
        <dbReference type="ARBA" id="ARBA00009638"/>
    </source>
</evidence>
<evidence type="ECO:0000313" key="12">
    <source>
        <dbReference type="EMBL" id="HFT93521.1"/>
    </source>
</evidence>
<sequence>MNPANNNPPIVFSATFVRSLSSMEDLPPLDTVGVIVFVGRSNVGKSSLINRLANRRHLAKVGRTPGKTTLANLYALDRGGYFLDLPGYGYMKRDKVTAGNARILASLLIEKIARIHRVLLLVDVRRGLLESDQEALFWLMGLGRPVTVVLSKSDLVTKNDLNKVRKLWENLVCGGEGIVSPHPIPLSTKTGEGLPELTGLLSADLYSPDRPDAIPSDPGMRALRK</sequence>
<keyword evidence="3 10" id="KW-0132">Cell division</keyword>
<evidence type="ECO:0000256" key="6">
    <source>
        <dbReference type="ARBA" id="ARBA00022842"/>
    </source>
</evidence>
<dbReference type="PANTHER" id="PTHR11649:SF13">
    <property type="entry name" value="ENGB-TYPE G DOMAIN-CONTAINING PROTEIN"/>
    <property type="match status" value="1"/>
</dbReference>
<comment type="similarity">
    <text evidence="2 10">Belongs to the TRAFAC class TrmE-Era-EngA-EngB-Septin-like GTPase superfamily. EngB GTPase family.</text>
</comment>
<evidence type="ECO:0000256" key="10">
    <source>
        <dbReference type="HAMAP-Rule" id="MF_00321"/>
    </source>
</evidence>
<comment type="cofactor">
    <cofactor evidence="1">
        <name>Mg(2+)</name>
        <dbReference type="ChEBI" id="CHEBI:18420"/>
    </cofactor>
</comment>
<dbReference type="SUPFAM" id="SSF52540">
    <property type="entry name" value="P-loop containing nucleoside triphosphate hydrolases"/>
    <property type="match status" value="1"/>
</dbReference>
<accession>A0A7C3LUR9</accession>
<dbReference type="InterPro" id="IPR006073">
    <property type="entry name" value="GTP-bd"/>
</dbReference>
<keyword evidence="7 10" id="KW-0342">GTP-binding</keyword>
<evidence type="ECO:0000256" key="1">
    <source>
        <dbReference type="ARBA" id="ARBA00001946"/>
    </source>
</evidence>
<dbReference type="PANTHER" id="PTHR11649">
    <property type="entry name" value="MSS1/TRME-RELATED GTP-BINDING PROTEIN"/>
    <property type="match status" value="1"/>
</dbReference>
<protein>
    <recommendedName>
        <fullName evidence="10">Probable GTP-binding protein EngB</fullName>
    </recommendedName>
</protein>
<keyword evidence="5 10" id="KW-0547">Nucleotide-binding</keyword>
<reference evidence="12" key="1">
    <citation type="journal article" date="2020" name="mSystems">
        <title>Genome- and Community-Level Interaction Insights into Carbon Utilization and Element Cycling Functions of Hydrothermarchaeota in Hydrothermal Sediment.</title>
        <authorList>
            <person name="Zhou Z."/>
            <person name="Liu Y."/>
            <person name="Xu W."/>
            <person name="Pan J."/>
            <person name="Luo Z.H."/>
            <person name="Li M."/>
        </authorList>
    </citation>
    <scope>NUCLEOTIDE SEQUENCE [LARGE SCALE GENOMIC DNA]</scope>
    <source>
        <strain evidence="12">SpSt-902</strain>
    </source>
</reference>
<dbReference type="Pfam" id="PF01926">
    <property type="entry name" value="MMR_HSR1"/>
    <property type="match status" value="1"/>
</dbReference>
<dbReference type="PROSITE" id="PS51706">
    <property type="entry name" value="G_ENGB"/>
    <property type="match status" value="1"/>
</dbReference>
<dbReference type="InterPro" id="IPR019987">
    <property type="entry name" value="GTP-bd_ribosome_bio_YsxC"/>
</dbReference>
<dbReference type="HAMAP" id="MF_00321">
    <property type="entry name" value="GTPase_EngB"/>
    <property type="match status" value="1"/>
</dbReference>
<dbReference type="GO" id="GO:0046872">
    <property type="term" value="F:metal ion binding"/>
    <property type="evidence" value="ECO:0007669"/>
    <property type="project" value="UniProtKB-KW"/>
</dbReference>
<dbReference type="CDD" id="cd01876">
    <property type="entry name" value="YihA_EngB"/>
    <property type="match status" value="1"/>
</dbReference>